<keyword evidence="7" id="KW-0812">Transmembrane</keyword>
<evidence type="ECO:0000313" key="11">
    <source>
        <dbReference type="Proteomes" id="UP001344888"/>
    </source>
</evidence>
<evidence type="ECO:0000313" key="10">
    <source>
        <dbReference type="EMBL" id="MEC1180296.1"/>
    </source>
</evidence>
<dbReference type="GO" id="GO:0007165">
    <property type="term" value="P:signal transduction"/>
    <property type="evidence" value="ECO:0007669"/>
    <property type="project" value="UniProtKB-KW"/>
</dbReference>
<dbReference type="SUPFAM" id="SSF58104">
    <property type="entry name" value="Methyl-accepting chemotaxis protein (MCP) signaling domain"/>
    <property type="match status" value="1"/>
</dbReference>
<keyword evidence="3 7" id="KW-0472">Membrane</keyword>
<proteinExistence type="inferred from homology"/>
<dbReference type="RefSeq" id="WP_326124880.1">
    <property type="nucleotide sequence ID" value="NZ_JARSFG010000026.1"/>
</dbReference>
<dbReference type="GO" id="GO:0004888">
    <property type="term" value="F:transmembrane signaling receptor activity"/>
    <property type="evidence" value="ECO:0007669"/>
    <property type="project" value="InterPro"/>
</dbReference>
<dbReference type="SMART" id="SM00283">
    <property type="entry name" value="MA"/>
    <property type="match status" value="1"/>
</dbReference>
<name>A0AAW9NY48_9BACL</name>
<dbReference type="Pfam" id="PF00672">
    <property type="entry name" value="HAMP"/>
    <property type="match status" value="1"/>
</dbReference>
<evidence type="ECO:0000259" key="8">
    <source>
        <dbReference type="PROSITE" id="PS50111"/>
    </source>
</evidence>
<dbReference type="GO" id="GO:0006935">
    <property type="term" value="P:chemotaxis"/>
    <property type="evidence" value="ECO:0007669"/>
    <property type="project" value="InterPro"/>
</dbReference>
<evidence type="ECO:0000256" key="4">
    <source>
        <dbReference type="ARBA" id="ARBA00023224"/>
    </source>
</evidence>
<dbReference type="GO" id="GO:0005886">
    <property type="term" value="C:plasma membrane"/>
    <property type="evidence" value="ECO:0007669"/>
    <property type="project" value="UniProtKB-SubCell"/>
</dbReference>
<organism evidence="10 11">
    <name type="scientific">Metasolibacillus meyeri</name>
    <dbReference type="NCBI Taxonomy" id="1071052"/>
    <lineage>
        <taxon>Bacteria</taxon>
        <taxon>Bacillati</taxon>
        <taxon>Bacillota</taxon>
        <taxon>Bacilli</taxon>
        <taxon>Bacillales</taxon>
        <taxon>Caryophanaceae</taxon>
        <taxon>Metasolibacillus</taxon>
    </lineage>
</organism>
<dbReference type="EMBL" id="JARSFG010000026">
    <property type="protein sequence ID" value="MEC1180296.1"/>
    <property type="molecule type" value="Genomic_DNA"/>
</dbReference>
<evidence type="ECO:0000256" key="6">
    <source>
        <dbReference type="PROSITE-ProRule" id="PRU00284"/>
    </source>
</evidence>
<dbReference type="PROSITE" id="PS50885">
    <property type="entry name" value="HAMP"/>
    <property type="match status" value="1"/>
</dbReference>
<dbReference type="InterPro" id="IPR004089">
    <property type="entry name" value="MCPsignal_dom"/>
</dbReference>
<sequence length="562" mass="61319">MRFKTLRTKILVSFMVVILLIVIQSVYTINTNVQRSNDIQYVIQTELELSIYDQHLANSMSSRIAAVRGYVLSGDTQYKDRFNNYTKLSIDSEQAAQEILISEQLTEVNTRAVAWREYIEKEVFAVYDSGNKERAMANLMSPASVKEAREIQAGFEELAAKREVSVRQAGAELEKSIQRSIVTSLITTIFIITAVIGVALYSAGSISRPVKRISERMQRIADGDLTEDALQVQSQDEIGQLTLAANTLNEKLHSMLSKIQTVSNEVASHSEELLQSATEVKEGTTQVALTMNEIAEGTEAQAGNASDLASHMDDFVNNASVADRHGEDVKAHSDEVLSLTTAGRQLMEASTEQMSKIDHIVHEAVIKVEGLNNKTQAISQLVLVINDIANQTNLLALNAAIEAARAGEQGKGFAVVADEVRKLAEQVSVSVVDISQIVNEIVGETDDVTGSLKLSYTEVQSGTTKITETSKTFTNIENAITAMANNILTVSQNLEQIVDSSASINKAVDEIAAVAEQSAAGVEETSATMEQTTSTMEEVSNSSNQLAKMAEELNHHIRQFKL</sequence>
<accession>A0AAW9NY48</accession>
<comment type="subcellular location">
    <subcellularLocation>
        <location evidence="1">Cell membrane</location>
    </subcellularLocation>
</comment>
<dbReference type="PANTHER" id="PTHR32089">
    <property type="entry name" value="METHYL-ACCEPTING CHEMOTAXIS PROTEIN MCPB"/>
    <property type="match status" value="1"/>
</dbReference>
<dbReference type="InterPro" id="IPR004090">
    <property type="entry name" value="Chemotax_Me-accpt_rcpt"/>
</dbReference>
<dbReference type="PANTHER" id="PTHR32089:SF114">
    <property type="entry name" value="METHYL-ACCEPTING CHEMOTAXIS PROTEIN MCPB"/>
    <property type="match status" value="1"/>
</dbReference>
<dbReference type="Proteomes" id="UP001344888">
    <property type="component" value="Unassembled WGS sequence"/>
</dbReference>
<dbReference type="Gene3D" id="1.10.287.950">
    <property type="entry name" value="Methyl-accepting chemotaxis protein"/>
    <property type="match status" value="1"/>
</dbReference>
<dbReference type="SMART" id="SM00304">
    <property type="entry name" value="HAMP"/>
    <property type="match status" value="1"/>
</dbReference>
<evidence type="ECO:0000256" key="7">
    <source>
        <dbReference type="SAM" id="Phobius"/>
    </source>
</evidence>
<dbReference type="PRINTS" id="PR00260">
    <property type="entry name" value="CHEMTRNSDUCR"/>
</dbReference>
<evidence type="ECO:0000256" key="1">
    <source>
        <dbReference type="ARBA" id="ARBA00004236"/>
    </source>
</evidence>
<feature type="transmembrane region" description="Helical" evidence="7">
    <location>
        <begin position="181"/>
        <end position="203"/>
    </location>
</feature>
<keyword evidence="7" id="KW-1133">Transmembrane helix</keyword>
<comment type="similarity">
    <text evidence="5">Belongs to the methyl-accepting chemotaxis (MCP) protein family.</text>
</comment>
<keyword evidence="11" id="KW-1185">Reference proteome</keyword>
<dbReference type="PROSITE" id="PS50111">
    <property type="entry name" value="CHEMOTAXIS_TRANSDUC_2"/>
    <property type="match status" value="1"/>
</dbReference>
<feature type="domain" description="HAMP" evidence="9">
    <location>
        <begin position="204"/>
        <end position="257"/>
    </location>
</feature>
<evidence type="ECO:0000256" key="5">
    <source>
        <dbReference type="ARBA" id="ARBA00029447"/>
    </source>
</evidence>
<keyword evidence="4 6" id="KW-0807">Transducer</keyword>
<evidence type="ECO:0000256" key="3">
    <source>
        <dbReference type="ARBA" id="ARBA00023136"/>
    </source>
</evidence>
<evidence type="ECO:0000256" key="2">
    <source>
        <dbReference type="ARBA" id="ARBA00022475"/>
    </source>
</evidence>
<dbReference type="AlphaFoldDB" id="A0AAW9NY48"/>
<feature type="domain" description="Methyl-accepting transducer" evidence="8">
    <location>
        <begin position="276"/>
        <end position="526"/>
    </location>
</feature>
<evidence type="ECO:0000259" key="9">
    <source>
        <dbReference type="PROSITE" id="PS50885"/>
    </source>
</evidence>
<protein>
    <submittedName>
        <fullName evidence="10">Methyl-accepting chemotaxis protein</fullName>
    </submittedName>
</protein>
<gene>
    <name evidence="10" type="ORF">P9B03_17520</name>
</gene>
<keyword evidence="2" id="KW-1003">Cell membrane</keyword>
<dbReference type="InterPro" id="IPR003660">
    <property type="entry name" value="HAMP_dom"/>
</dbReference>
<comment type="caution">
    <text evidence="10">The sequence shown here is derived from an EMBL/GenBank/DDBJ whole genome shotgun (WGS) entry which is preliminary data.</text>
</comment>
<reference evidence="10 11" key="1">
    <citation type="submission" date="2023-03" db="EMBL/GenBank/DDBJ databases">
        <title>Bacillus Genome Sequencing.</title>
        <authorList>
            <person name="Dunlap C."/>
        </authorList>
    </citation>
    <scope>NUCLEOTIDE SEQUENCE [LARGE SCALE GENOMIC DNA]</scope>
    <source>
        <strain evidence="10 11">B-59205</strain>
    </source>
</reference>
<dbReference type="CDD" id="cd06225">
    <property type="entry name" value="HAMP"/>
    <property type="match status" value="1"/>
</dbReference>
<dbReference type="Pfam" id="PF00015">
    <property type="entry name" value="MCPsignal"/>
    <property type="match status" value="1"/>
</dbReference>